<feature type="chain" id="PRO_5003260282" description="Alternative oxidase" evidence="4">
    <location>
        <begin position="23"/>
        <end position="456"/>
    </location>
</feature>
<protein>
    <recommendedName>
        <fullName evidence="7">Alternative oxidase</fullName>
    </recommendedName>
</protein>
<dbReference type="STRING" id="655863.F0XPI7"/>
<dbReference type="GO" id="GO:0016740">
    <property type="term" value="F:transferase activity"/>
    <property type="evidence" value="ECO:0007669"/>
    <property type="project" value="UniProtKB-KW"/>
</dbReference>
<dbReference type="InParanoid" id="F0XPI7"/>
<dbReference type="eggNOG" id="ENOG502SN97">
    <property type="taxonomic scope" value="Eukaryota"/>
</dbReference>
<evidence type="ECO:0000313" key="5">
    <source>
        <dbReference type="EMBL" id="EFX00601.1"/>
    </source>
</evidence>
<gene>
    <name evidence="5" type="ORF">CMQ_7603</name>
</gene>
<dbReference type="Pfam" id="PF10250">
    <property type="entry name" value="O-FucT"/>
    <property type="match status" value="1"/>
</dbReference>
<dbReference type="OrthoDB" id="20368at2759"/>
<keyword evidence="1" id="KW-0808">Transferase</keyword>
<dbReference type="AlphaFoldDB" id="F0XPI7"/>
<evidence type="ECO:0000256" key="2">
    <source>
        <dbReference type="ARBA" id="ARBA00023253"/>
    </source>
</evidence>
<reference evidence="5 6" key="1">
    <citation type="journal article" date="2011" name="Proc. Natl. Acad. Sci. U.S.A.">
        <title>Genome and transcriptome analyses of the mountain pine beetle-fungal symbiont Grosmannia clavigera, a lodgepole pine pathogen.</title>
        <authorList>
            <person name="DiGuistini S."/>
            <person name="Wang Y."/>
            <person name="Liao N.Y."/>
            <person name="Taylor G."/>
            <person name="Tanguay P."/>
            <person name="Feau N."/>
            <person name="Henrissat B."/>
            <person name="Chan S.K."/>
            <person name="Hesse-Orce U."/>
            <person name="Alamouti S.M."/>
            <person name="Tsui C.K.M."/>
            <person name="Docking R.T."/>
            <person name="Levasseur A."/>
            <person name="Haridas S."/>
            <person name="Robertson G."/>
            <person name="Birol I."/>
            <person name="Holt R.A."/>
            <person name="Marra M.A."/>
            <person name="Hamelin R.C."/>
            <person name="Hirst M."/>
            <person name="Jones S.J.M."/>
            <person name="Bohlmann J."/>
            <person name="Breuil C."/>
        </authorList>
    </citation>
    <scope>NUCLEOTIDE SEQUENCE [LARGE SCALE GENOMIC DNA]</scope>
    <source>
        <strain evidence="6">kw1407 / UAMH 11150</strain>
    </source>
</reference>
<evidence type="ECO:0000313" key="6">
    <source>
        <dbReference type="Proteomes" id="UP000007796"/>
    </source>
</evidence>
<sequence length="456" mass="50885">MINRRFALVALLLLLFVWSIKLLPLQDYSNSAWRTAKQSLSTSGGFAGSRSGHAPSADFFEQVFSVGSPAPYEYAALSEACAAADWEADEAYLNCVGILAGMTSIVSQVKVCLKMAVETGSHLVLPRMPLRSSSDLLDFNFFNEDAYMPYDRWFDADHLRAQLARACPRMRVVHPDELDSPAVPVARRLQVLCSDAVGYNKLHSYFWVGRPFRSFFVEQYRQKVAAMALNEVPQNTTGITVVDIDSEFMVFRITDDPTGRDLRLWTDLSHLVRYRQDVRDIVDRLVSRLPPPGAYYGVHYRAENDSIWSSAEHQLAVDLDALDRAWARFGNGDNASRPLVYLACGDALQVERFVAAAAERGWPVTHKWRLARQDGDETTASLIDALAFDFQGAIDMGVMVRSGFFIGIQGSAFSSTLANQRDITGRYRGSSLDVPDDGARSHLFNDLDANEYACCL</sequence>
<dbReference type="HOGENOM" id="CLU_032335_0_0_1"/>
<feature type="signal peptide" evidence="4">
    <location>
        <begin position="1"/>
        <end position="22"/>
    </location>
</feature>
<dbReference type="CDD" id="cd11296">
    <property type="entry name" value="O-FucT_like"/>
    <property type="match status" value="1"/>
</dbReference>
<proteinExistence type="predicted"/>
<dbReference type="GO" id="GO:0006004">
    <property type="term" value="P:fucose metabolic process"/>
    <property type="evidence" value="ECO:0007669"/>
    <property type="project" value="UniProtKB-KW"/>
</dbReference>
<dbReference type="EMBL" id="GL629801">
    <property type="protein sequence ID" value="EFX00601.1"/>
    <property type="molecule type" value="Genomic_DNA"/>
</dbReference>
<organism evidence="6">
    <name type="scientific">Grosmannia clavigera (strain kw1407 / UAMH 11150)</name>
    <name type="common">Blue stain fungus</name>
    <name type="synonym">Graphiocladiella clavigera</name>
    <dbReference type="NCBI Taxonomy" id="655863"/>
    <lineage>
        <taxon>Eukaryota</taxon>
        <taxon>Fungi</taxon>
        <taxon>Dikarya</taxon>
        <taxon>Ascomycota</taxon>
        <taxon>Pezizomycotina</taxon>
        <taxon>Sordariomycetes</taxon>
        <taxon>Sordariomycetidae</taxon>
        <taxon>Ophiostomatales</taxon>
        <taxon>Ophiostomataceae</taxon>
        <taxon>Leptographium</taxon>
    </lineage>
</organism>
<evidence type="ECO:0000256" key="1">
    <source>
        <dbReference type="ARBA" id="ARBA00022679"/>
    </source>
</evidence>
<accession>F0XPI7</accession>
<dbReference type="GeneID" id="25981166"/>
<evidence type="ECO:0000256" key="4">
    <source>
        <dbReference type="SAM" id="SignalP"/>
    </source>
</evidence>
<dbReference type="InterPro" id="IPR019378">
    <property type="entry name" value="GDP-Fuc_O-FucTrfase"/>
</dbReference>
<keyword evidence="4" id="KW-0732">Signal</keyword>
<keyword evidence="3" id="KW-0119">Carbohydrate metabolism</keyword>
<evidence type="ECO:0000256" key="3">
    <source>
        <dbReference type="ARBA" id="ARBA00023277"/>
    </source>
</evidence>
<dbReference type="RefSeq" id="XP_014170083.1">
    <property type="nucleotide sequence ID" value="XM_014314608.1"/>
</dbReference>
<evidence type="ECO:0008006" key="7">
    <source>
        <dbReference type="Google" id="ProtNLM"/>
    </source>
</evidence>
<keyword evidence="6" id="KW-1185">Reference proteome</keyword>
<keyword evidence="2" id="KW-0294">Fucose metabolism</keyword>
<dbReference type="Proteomes" id="UP000007796">
    <property type="component" value="Unassembled WGS sequence"/>
</dbReference>
<name>F0XPI7_GROCL</name>